<feature type="domain" description="Reverse transcriptase Ty1/copia-type" evidence="1">
    <location>
        <begin position="2"/>
        <end position="77"/>
    </location>
</feature>
<dbReference type="Pfam" id="PF07727">
    <property type="entry name" value="RVT_2"/>
    <property type="match status" value="1"/>
</dbReference>
<evidence type="ECO:0000259" key="1">
    <source>
        <dbReference type="Pfam" id="PF07727"/>
    </source>
</evidence>
<gene>
    <name evidence="2" type="ORF">C2845_PM01G42130</name>
</gene>
<dbReference type="OrthoDB" id="1919845at2759"/>
<accession>A0A3L6TSV9</accession>
<proteinExistence type="predicted"/>
<evidence type="ECO:0000313" key="2">
    <source>
        <dbReference type="EMBL" id="RLN42615.1"/>
    </source>
</evidence>
<dbReference type="AlphaFoldDB" id="A0A3L6TSV9"/>
<protein>
    <submittedName>
        <fullName evidence="2">Retrotransposon protein, putative, unclassified</fullName>
    </submittedName>
</protein>
<keyword evidence="3" id="KW-1185">Reference proteome</keyword>
<reference evidence="3" key="1">
    <citation type="journal article" date="2019" name="Nat. Commun.">
        <title>The genome of broomcorn millet.</title>
        <authorList>
            <person name="Zou C."/>
            <person name="Miki D."/>
            <person name="Li D."/>
            <person name="Tang Q."/>
            <person name="Xiao L."/>
            <person name="Rajput S."/>
            <person name="Deng P."/>
            <person name="Jia W."/>
            <person name="Huang R."/>
            <person name="Zhang M."/>
            <person name="Sun Y."/>
            <person name="Hu J."/>
            <person name="Fu X."/>
            <person name="Schnable P.S."/>
            <person name="Li F."/>
            <person name="Zhang H."/>
            <person name="Feng B."/>
            <person name="Zhu X."/>
            <person name="Liu R."/>
            <person name="Schnable J.C."/>
            <person name="Zhu J.-K."/>
            <person name="Zhang H."/>
        </authorList>
    </citation>
    <scope>NUCLEOTIDE SEQUENCE [LARGE SCALE GENOMIC DNA]</scope>
</reference>
<organism evidence="2 3">
    <name type="scientific">Panicum miliaceum</name>
    <name type="common">Proso millet</name>
    <name type="synonym">Broomcorn millet</name>
    <dbReference type="NCBI Taxonomy" id="4540"/>
    <lineage>
        <taxon>Eukaryota</taxon>
        <taxon>Viridiplantae</taxon>
        <taxon>Streptophyta</taxon>
        <taxon>Embryophyta</taxon>
        <taxon>Tracheophyta</taxon>
        <taxon>Spermatophyta</taxon>
        <taxon>Magnoliopsida</taxon>
        <taxon>Liliopsida</taxon>
        <taxon>Poales</taxon>
        <taxon>Poaceae</taxon>
        <taxon>PACMAD clade</taxon>
        <taxon>Panicoideae</taxon>
        <taxon>Panicodae</taxon>
        <taxon>Paniceae</taxon>
        <taxon>Panicinae</taxon>
        <taxon>Panicum</taxon>
        <taxon>Panicum sect. Panicum</taxon>
    </lineage>
</organism>
<evidence type="ECO:0000313" key="3">
    <source>
        <dbReference type="Proteomes" id="UP000275267"/>
    </source>
</evidence>
<comment type="caution">
    <text evidence="2">The sequence shown here is derived from an EMBL/GenBank/DDBJ whole genome shotgun (WGS) entry which is preliminary data.</text>
</comment>
<sequence>MGYKQCNGDHTIFYRHFGRWIVVLAVYVDDITISGDNEEEINRLKKNLSEEFEVKDLGQLRYFLSIEIARSPKGIVLS</sequence>
<dbReference type="STRING" id="4540.A0A3L6TSV9"/>
<dbReference type="InterPro" id="IPR013103">
    <property type="entry name" value="RVT_2"/>
</dbReference>
<dbReference type="SUPFAM" id="SSF56672">
    <property type="entry name" value="DNA/RNA polymerases"/>
    <property type="match status" value="1"/>
</dbReference>
<name>A0A3L6TSV9_PANMI</name>
<dbReference type="Proteomes" id="UP000275267">
    <property type="component" value="Unassembled WGS sequence"/>
</dbReference>
<dbReference type="EMBL" id="PQIB02000001">
    <property type="protein sequence ID" value="RLN42615.1"/>
    <property type="molecule type" value="Genomic_DNA"/>
</dbReference>
<dbReference type="InterPro" id="IPR043502">
    <property type="entry name" value="DNA/RNA_pol_sf"/>
</dbReference>